<dbReference type="EMBL" id="CYGY02000017">
    <property type="protein sequence ID" value="SIT38630.1"/>
    <property type="molecule type" value="Genomic_DNA"/>
</dbReference>
<dbReference type="AlphaFoldDB" id="A0A1N7RU39"/>
<dbReference type="Proteomes" id="UP000195569">
    <property type="component" value="Unassembled WGS sequence"/>
</dbReference>
<evidence type="ECO:0000313" key="2">
    <source>
        <dbReference type="Proteomes" id="UP000195569"/>
    </source>
</evidence>
<gene>
    <name evidence="1" type="ORF">BN2476_170226</name>
</gene>
<evidence type="ECO:0000313" key="1">
    <source>
        <dbReference type="EMBL" id="SIT38630.1"/>
    </source>
</evidence>
<reference evidence="1" key="1">
    <citation type="submission" date="2016-12" db="EMBL/GenBank/DDBJ databases">
        <authorList>
            <person name="Moulin L."/>
        </authorList>
    </citation>
    <scope>NUCLEOTIDE SEQUENCE [LARGE SCALE GENOMIC DNA]</scope>
    <source>
        <strain evidence="1">STM 7183</strain>
    </source>
</reference>
<name>A0A1N7RU39_9BURK</name>
<sequence length="82" mass="8955">MPEATVLHCIAASDSSIRAIRIWRARPPRAALHVAEERTTFALEPLATLSEAVLAEVPAQTVRSTARRHNDARSFFVSGSSE</sequence>
<keyword evidence="2" id="KW-1185">Reference proteome</keyword>
<comment type="caution">
    <text evidence="1">The sequence shown here is derived from an EMBL/GenBank/DDBJ whole genome shotgun (WGS) entry which is preliminary data.</text>
</comment>
<accession>A0A1N7RU39</accession>
<protein>
    <submittedName>
        <fullName evidence="1">Uncharacterized protein</fullName>
    </submittedName>
</protein>
<organism evidence="1 2">
    <name type="scientific">Paraburkholderia piptadeniae</name>
    <dbReference type="NCBI Taxonomy" id="1701573"/>
    <lineage>
        <taxon>Bacteria</taxon>
        <taxon>Pseudomonadati</taxon>
        <taxon>Pseudomonadota</taxon>
        <taxon>Betaproteobacteria</taxon>
        <taxon>Burkholderiales</taxon>
        <taxon>Burkholderiaceae</taxon>
        <taxon>Paraburkholderia</taxon>
    </lineage>
</organism>
<proteinExistence type="predicted"/>